<dbReference type="SUPFAM" id="SSF74788">
    <property type="entry name" value="Cullin repeat-like"/>
    <property type="match status" value="1"/>
</dbReference>
<dbReference type="InterPro" id="IPR001373">
    <property type="entry name" value="Cullin_N"/>
</dbReference>
<dbReference type="Gene3D" id="3.30.230.130">
    <property type="entry name" value="Cullin, Chain C, Domain 2"/>
    <property type="match status" value="1"/>
</dbReference>
<dbReference type="InterPro" id="IPR036390">
    <property type="entry name" value="WH_DNA-bd_sf"/>
</dbReference>
<dbReference type="EMBL" id="FO082262">
    <property type="protein sequence ID" value="CCO20503.1"/>
    <property type="molecule type" value="Genomic_DNA"/>
</dbReference>
<dbReference type="SMART" id="SM00182">
    <property type="entry name" value="CULLIN"/>
    <property type="match status" value="1"/>
</dbReference>
<dbReference type="PROSITE" id="PS50069">
    <property type="entry name" value="CULLIN_2"/>
    <property type="match status" value="1"/>
</dbReference>
<dbReference type="InterPro" id="IPR059120">
    <property type="entry name" value="Cullin-like_AB"/>
</dbReference>
<accession>K8FDI2</accession>
<sequence length="801" mass="92206">MQQQQQQQNEIGKNGDLSSLGTDFEMCLTRLLTSLSLSLSLSKQQTGIQKLKNLLDNPSSKNNENNGENNGNVVEEINAQEFMIHYTTCYDMCTQKPPHDYSEALYKKYKEVFEEYIDSVCIPALKSRSGEFLLRELDLRWKNHDIMVRWMSRFFNYLDRYYIARHSYASLKDVGMTCFRDRVYKTLAGAMKDATLTLIDKEREGEQIDRALVKSIVSIFVQMGSDPNSEPLQAYELDFETPMLNVTAAHYKRQAAVWIEEESCPNYLVLAEGCLDMEKDRVQHYLHPSTEPKLMSKIEHEILAEHETKLLEKEGSGVSWLLNNDRKEDLARLFRLFTRIPNGVDPIAKAFKDHVTERGLELVEMATQSINEEGTVSGKQQALPSTVEQSFVQDIIKCHDKYIAFVSECFNDDVVFQRAFKDAFERFCNKSIGEVTIAELLANFCHSVLKKGGKEKLTDEVIEDHLEKIVKLLAYISDKDLFAEIAKQKLATRLLQDQSASEDLERSLLSKLKQCNGAQFTMKMESMVSDIQMAKENNPKYVEWLKEKSAKNNEPMPKTDMNVTILADGSWPTYTVMAMTLPEELTECVKKYEEFYENTYASRKLTWIFGAGSGVTLNIKFAQKPIEISCSTLQASILLLFREFDSLKVEEICEKMGVGIDDLREELPAIMFSKFKLLKHQPANPDEKKRTINALDVITFNDDFTDKARKIKIPKMSKVDRKKVNEIVDQDRDQTILAAVVRVMKSRKTMKHGDIQLEVVNSLKKLFLPEVKKVKKMIEKAIDQEYIERDPDDKMKFRYLA</sequence>
<dbReference type="GeneID" id="19010932"/>
<evidence type="ECO:0000313" key="6">
    <source>
        <dbReference type="Proteomes" id="UP000198341"/>
    </source>
</evidence>
<dbReference type="Gene3D" id="1.20.1310.10">
    <property type="entry name" value="Cullin Repeats"/>
    <property type="match status" value="4"/>
</dbReference>
<dbReference type="Gene3D" id="1.10.10.10">
    <property type="entry name" value="Winged helix-like DNA-binding domain superfamily/Winged helix DNA-binding domain"/>
    <property type="match status" value="1"/>
</dbReference>
<dbReference type="InterPro" id="IPR036388">
    <property type="entry name" value="WH-like_DNA-bd_sf"/>
</dbReference>
<dbReference type="Pfam" id="PF26557">
    <property type="entry name" value="Cullin_AB"/>
    <property type="match status" value="1"/>
</dbReference>
<dbReference type="InterPro" id="IPR016158">
    <property type="entry name" value="Cullin_homology"/>
</dbReference>
<dbReference type="Pfam" id="PF10557">
    <property type="entry name" value="Cullin_Nedd8"/>
    <property type="match status" value="1"/>
</dbReference>
<evidence type="ECO:0000313" key="5">
    <source>
        <dbReference type="EMBL" id="CCO20503.1"/>
    </source>
</evidence>
<dbReference type="InterPro" id="IPR019559">
    <property type="entry name" value="Cullin_neddylation_domain"/>
</dbReference>
<dbReference type="SUPFAM" id="SSF46785">
    <property type="entry name" value="Winged helix' DNA-binding domain"/>
    <property type="match status" value="1"/>
</dbReference>
<keyword evidence="6" id="KW-1185">Reference proteome</keyword>
<dbReference type="GO" id="GO:0031625">
    <property type="term" value="F:ubiquitin protein ligase binding"/>
    <property type="evidence" value="ECO:0007669"/>
    <property type="project" value="InterPro"/>
</dbReference>
<dbReference type="InterPro" id="IPR036317">
    <property type="entry name" value="Cullin_homology_sf"/>
</dbReference>
<feature type="domain" description="Cullin family profile" evidence="4">
    <location>
        <begin position="436"/>
        <end position="671"/>
    </location>
</feature>
<dbReference type="GO" id="GO:0006511">
    <property type="term" value="P:ubiquitin-dependent protein catabolic process"/>
    <property type="evidence" value="ECO:0007669"/>
    <property type="project" value="InterPro"/>
</dbReference>
<dbReference type="AlphaFoldDB" id="K8FDI2"/>
<reference evidence="5 6" key="1">
    <citation type="submission" date="2011-10" db="EMBL/GenBank/DDBJ databases">
        <authorList>
            <person name="Genoscope - CEA"/>
        </authorList>
    </citation>
    <scope>NUCLEOTIDE SEQUENCE [LARGE SCALE GENOMIC DNA]</scope>
    <source>
        <strain evidence="5 6">RCC 1105</strain>
    </source>
</reference>
<dbReference type="KEGG" id="bpg:Bathy17g00280"/>
<evidence type="ECO:0000259" key="4">
    <source>
        <dbReference type="PROSITE" id="PS50069"/>
    </source>
</evidence>
<dbReference type="Proteomes" id="UP000198341">
    <property type="component" value="Chromosome 17"/>
</dbReference>
<protein>
    <recommendedName>
        <fullName evidence="4">Cullin family profile domain-containing protein</fullName>
    </recommendedName>
</protein>
<dbReference type="PANTHER" id="PTHR11932">
    <property type="entry name" value="CULLIN"/>
    <property type="match status" value="1"/>
</dbReference>
<dbReference type="FunFam" id="1.20.1310.10:FF:000001">
    <property type="entry name" value="Cullin 3"/>
    <property type="match status" value="1"/>
</dbReference>
<dbReference type="InterPro" id="IPR045093">
    <property type="entry name" value="Cullin"/>
</dbReference>
<dbReference type="InterPro" id="IPR016159">
    <property type="entry name" value="Cullin_repeat-like_dom_sf"/>
</dbReference>
<comment type="similarity">
    <text evidence="1 2 3">Belongs to the cullin family.</text>
</comment>
<organism evidence="5 6">
    <name type="scientific">Bathycoccus prasinos</name>
    <dbReference type="NCBI Taxonomy" id="41875"/>
    <lineage>
        <taxon>Eukaryota</taxon>
        <taxon>Viridiplantae</taxon>
        <taxon>Chlorophyta</taxon>
        <taxon>Mamiellophyceae</taxon>
        <taxon>Mamiellales</taxon>
        <taxon>Bathycoccaceae</taxon>
        <taxon>Bathycoccus</taxon>
    </lineage>
</organism>
<dbReference type="OrthoDB" id="27073at2759"/>
<dbReference type="Pfam" id="PF00888">
    <property type="entry name" value="Cullin"/>
    <property type="match status" value="1"/>
</dbReference>
<evidence type="ECO:0000256" key="2">
    <source>
        <dbReference type="PROSITE-ProRule" id="PRU00330"/>
    </source>
</evidence>
<dbReference type="STRING" id="41875.K8FDI2"/>
<evidence type="ECO:0000256" key="3">
    <source>
        <dbReference type="RuleBase" id="RU003829"/>
    </source>
</evidence>
<dbReference type="RefSeq" id="XP_007508399.1">
    <property type="nucleotide sequence ID" value="XM_007508337.1"/>
</dbReference>
<evidence type="ECO:0000256" key="1">
    <source>
        <dbReference type="ARBA" id="ARBA00006019"/>
    </source>
</evidence>
<dbReference type="SUPFAM" id="SSF75632">
    <property type="entry name" value="Cullin homology domain"/>
    <property type="match status" value="1"/>
</dbReference>
<name>K8FDI2_9CHLO</name>
<dbReference type="SMART" id="SM00884">
    <property type="entry name" value="Cullin_Nedd8"/>
    <property type="match status" value="1"/>
</dbReference>
<gene>
    <name evidence="5" type="ordered locus">Bathy17g00280</name>
</gene>
<proteinExistence type="inferred from homology"/>
<dbReference type="eggNOG" id="KOG2166">
    <property type="taxonomic scope" value="Eukaryota"/>
</dbReference>